<organism evidence="2 3">
    <name type="scientific">Grifola frondosa</name>
    <name type="common">Maitake</name>
    <name type="synonym">Polyporus frondosus</name>
    <dbReference type="NCBI Taxonomy" id="5627"/>
    <lineage>
        <taxon>Eukaryota</taxon>
        <taxon>Fungi</taxon>
        <taxon>Dikarya</taxon>
        <taxon>Basidiomycota</taxon>
        <taxon>Agaricomycotina</taxon>
        <taxon>Agaricomycetes</taxon>
        <taxon>Polyporales</taxon>
        <taxon>Grifolaceae</taxon>
        <taxon>Grifola</taxon>
    </lineage>
</organism>
<feature type="transmembrane region" description="Helical" evidence="1">
    <location>
        <begin position="78"/>
        <end position="102"/>
    </location>
</feature>
<dbReference type="OrthoDB" id="196103at2759"/>
<evidence type="ECO:0000313" key="2">
    <source>
        <dbReference type="EMBL" id="OBZ76634.1"/>
    </source>
</evidence>
<keyword evidence="1" id="KW-0472">Membrane</keyword>
<keyword evidence="1" id="KW-0812">Transmembrane</keyword>
<dbReference type="AlphaFoldDB" id="A0A1C7MNU9"/>
<dbReference type="EMBL" id="LUGG01000003">
    <property type="protein sequence ID" value="OBZ76634.1"/>
    <property type="molecule type" value="Genomic_DNA"/>
</dbReference>
<proteinExistence type="predicted"/>
<gene>
    <name evidence="2" type="ORF">A0H81_03099</name>
</gene>
<name>A0A1C7MNU9_GRIFR</name>
<accession>A0A1C7MNU9</accession>
<evidence type="ECO:0000313" key="3">
    <source>
        <dbReference type="Proteomes" id="UP000092993"/>
    </source>
</evidence>
<protein>
    <submittedName>
        <fullName evidence="2">Uncharacterized protein</fullName>
    </submittedName>
</protein>
<dbReference type="Proteomes" id="UP000092993">
    <property type="component" value="Unassembled WGS sequence"/>
</dbReference>
<evidence type="ECO:0000256" key="1">
    <source>
        <dbReference type="SAM" id="Phobius"/>
    </source>
</evidence>
<sequence length="113" mass="13139">MTIIAWSIWPSWQVTFTRKDDSPTNFINYKDKAYCGKGALYFFYFFVDACYQALTYWITGALKNNPFKLARYAGLYKAIQSAMIFIRLSHTATMPLWCLGILRSYFGVKKNQG</sequence>
<reference evidence="2 3" key="1">
    <citation type="submission" date="2016-03" db="EMBL/GenBank/DDBJ databases">
        <title>Whole genome sequencing of Grifola frondosa 9006-11.</title>
        <authorList>
            <person name="Min B."/>
            <person name="Park H."/>
            <person name="Kim J.-G."/>
            <person name="Cho H."/>
            <person name="Oh Y.-L."/>
            <person name="Kong W.-S."/>
            <person name="Choi I.-G."/>
        </authorList>
    </citation>
    <scope>NUCLEOTIDE SEQUENCE [LARGE SCALE GENOMIC DNA]</scope>
    <source>
        <strain evidence="2 3">9006-11</strain>
    </source>
</reference>
<keyword evidence="1" id="KW-1133">Transmembrane helix</keyword>
<keyword evidence="3" id="KW-1185">Reference proteome</keyword>
<feature type="transmembrane region" description="Helical" evidence="1">
    <location>
        <begin position="39"/>
        <end position="58"/>
    </location>
</feature>
<comment type="caution">
    <text evidence="2">The sequence shown here is derived from an EMBL/GenBank/DDBJ whole genome shotgun (WGS) entry which is preliminary data.</text>
</comment>